<gene>
    <name evidence="3" type="primary">LOC112288508</name>
    <name evidence="2" type="ORF">PHYPA_015212</name>
</gene>
<name>A0A2K1JV95_PHYPA</name>
<evidence type="ECO:0000256" key="1">
    <source>
        <dbReference type="SAM" id="SignalP"/>
    </source>
</evidence>
<accession>A0A2K1JV95</accession>
<organism evidence="2">
    <name type="scientific">Physcomitrium patens</name>
    <name type="common">Spreading-leaved earth moss</name>
    <name type="synonym">Physcomitrella patens</name>
    <dbReference type="NCBI Taxonomy" id="3218"/>
    <lineage>
        <taxon>Eukaryota</taxon>
        <taxon>Viridiplantae</taxon>
        <taxon>Streptophyta</taxon>
        <taxon>Embryophyta</taxon>
        <taxon>Bryophyta</taxon>
        <taxon>Bryophytina</taxon>
        <taxon>Bryopsida</taxon>
        <taxon>Funariidae</taxon>
        <taxon>Funariales</taxon>
        <taxon>Funariaceae</taxon>
        <taxon>Physcomitrium</taxon>
    </lineage>
</organism>
<dbReference type="EMBL" id="ABEU02000011">
    <property type="protein sequence ID" value="PNR45441.1"/>
    <property type="molecule type" value="Genomic_DNA"/>
</dbReference>
<evidence type="ECO:0000313" key="4">
    <source>
        <dbReference type="Proteomes" id="UP000006727"/>
    </source>
</evidence>
<dbReference type="Gramene" id="Pp3c11_18656V3.1">
    <property type="protein sequence ID" value="PAC:32957516.CDS.1"/>
    <property type="gene ID" value="Pp3c11_18656"/>
</dbReference>
<reference evidence="2 4" key="2">
    <citation type="journal article" date="2018" name="Plant J.">
        <title>The Physcomitrella patens chromosome-scale assembly reveals moss genome structure and evolution.</title>
        <authorList>
            <person name="Lang D."/>
            <person name="Ullrich K.K."/>
            <person name="Murat F."/>
            <person name="Fuchs J."/>
            <person name="Jenkins J."/>
            <person name="Haas F.B."/>
            <person name="Piednoel M."/>
            <person name="Gundlach H."/>
            <person name="Van Bel M."/>
            <person name="Meyberg R."/>
            <person name="Vives C."/>
            <person name="Morata J."/>
            <person name="Symeonidi A."/>
            <person name="Hiss M."/>
            <person name="Muchero W."/>
            <person name="Kamisugi Y."/>
            <person name="Saleh O."/>
            <person name="Blanc G."/>
            <person name="Decker E.L."/>
            <person name="van Gessel N."/>
            <person name="Grimwood J."/>
            <person name="Hayes R.D."/>
            <person name="Graham S.W."/>
            <person name="Gunter L.E."/>
            <person name="McDaniel S.F."/>
            <person name="Hoernstein S.N.W."/>
            <person name="Larsson A."/>
            <person name="Li F.W."/>
            <person name="Perroud P.F."/>
            <person name="Phillips J."/>
            <person name="Ranjan P."/>
            <person name="Rokshar D.S."/>
            <person name="Rothfels C.J."/>
            <person name="Schneider L."/>
            <person name="Shu S."/>
            <person name="Stevenson D.W."/>
            <person name="Thummler F."/>
            <person name="Tillich M."/>
            <person name="Villarreal Aguilar J.C."/>
            <person name="Widiez T."/>
            <person name="Wong G.K."/>
            <person name="Wymore A."/>
            <person name="Zhang Y."/>
            <person name="Zimmer A.D."/>
            <person name="Quatrano R.S."/>
            <person name="Mayer K.F.X."/>
            <person name="Goodstein D."/>
            <person name="Casacuberta J.M."/>
            <person name="Vandepoele K."/>
            <person name="Reski R."/>
            <person name="Cuming A.C."/>
            <person name="Tuskan G.A."/>
            <person name="Maumus F."/>
            <person name="Salse J."/>
            <person name="Schmutz J."/>
            <person name="Rensing S.A."/>
        </authorList>
    </citation>
    <scope>NUCLEOTIDE SEQUENCE [LARGE SCALE GENOMIC DNA]</scope>
    <source>
        <strain evidence="3 4">cv. Gransden 2004</strain>
    </source>
</reference>
<evidence type="ECO:0000313" key="3">
    <source>
        <dbReference type="EnsemblPlants" id="PAC:32957516.CDS.1"/>
    </source>
</evidence>
<reference evidence="3" key="3">
    <citation type="submission" date="2020-12" db="UniProtKB">
        <authorList>
            <consortium name="EnsemblPlants"/>
        </authorList>
    </citation>
    <scope>IDENTIFICATION</scope>
</reference>
<feature type="chain" id="PRO_5043158173" description="Secreted protein" evidence="1">
    <location>
        <begin position="18"/>
        <end position="160"/>
    </location>
</feature>
<protein>
    <recommendedName>
        <fullName evidence="5">Secreted protein</fullName>
    </recommendedName>
</protein>
<keyword evidence="4" id="KW-1185">Reference proteome</keyword>
<evidence type="ECO:0008006" key="5">
    <source>
        <dbReference type="Google" id="ProtNLM"/>
    </source>
</evidence>
<dbReference type="Proteomes" id="UP000006727">
    <property type="component" value="Chromosome 11"/>
</dbReference>
<dbReference type="AlphaFoldDB" id="A0A2K1JV95"/>
<sequence length="160" mass="16477">MRAFFLASSSWANLGFAATTLWGDLGFTVTSSGGPPKRSARAFLFAFSASSRALDGAFTEPVFSTSTPASPATAPFFEPPLNLAALSLRLSASVILRSVPKRSALFLFFSMSVMVAGAATEACASVAFSSPTAVFVPTAPLSSTSFPISSPLTCSPSSKT</sequence>
<evidence type="ECO:0000313" key="2">
    <source>
        <dbReference type="EMBL" id="PNR45441.1"/>
    </source>
</evidence>
<proteinExistence type="predicted"/>
<feature type="signal peptide" evidence="1">
    <location>
        <begin position="1"/>
        <end position="17"/>
    </location>
</feature>
<keyword evidence="1" id="KW-0732">Signal</keyword>
<dbReference type="EnsemblPlants" id="Pp3c11_18656V3.1">
    <property type="protein sequence ID" value="PAC:32957516.CDS.1"/>
    <property type="gene ID" value="Pp3c11_18656"/>
</dbReference>
<reference evidence="2 4" key="1">
    <citation type="journal article" date="2008" name="Science">
        <title>The Physcomitrella genome reveals evolutionary insights into the conquest of land by plants.</title>
        <authorList>
            <person name="Rensing S."/>
            <person name="Lang D."/>
            <person name="Zimmer A."/>
            <person name="Terry A."/>
            <person name="Salamov A."/>
            <person name="Shapiro H."/>
            <person name="Nishiyama T."/>
            <person name="Perroud P.-F."/>
            <person name="Lindquist E."/>
            <person name="Kamisugi Y."/>
            <person name="Tanahashi T."/>
            <person name="Sakakibara K."/>
            <person name="Fujita T."/>
            <person name="Oishi K."/>
            <person name="Shin-I T."/>
            <person name="Kuroki Y."/>
            <person name="Toyoda A."/>
            <person name="Suzuki Y."/>
            <person name="Hashimoto A."/>
            <person name="Yamaguchi K."/>
            <person name="Sugano A."/>
            <person name="Kohara Y."/>
            <person name="Fujiyama A."/>
            <person name="Anterola A."/>
            <person name="Aoki S."/>
            <person name="Ashton N."/>
            <person name="Barbazuk W.B."/>
            <person name="Barker E."/>
            <person name="Bennetzen J."/>
            <person name="Bezanilla M."/>
            <person name="Blankenship R."/>
            <person name="Cho S.H."/>
            <person name="Dutcher S."/>
            <person name="Estelle M."/>
            <person name="Fawcett J.A."/>
            <person name="Gundlach H."/>
            <person name="Hanada K."/>
            <person name="Heyl A."/>
            <person name="Hicks K.A."/>
            <person name="Hugh J."/>
            <person name="Lohr M."/>
            <person name="Mayer K."/>
            <person name="Melkozernov A."/>
            <person name="Murata T."/>
            <person name="Nelson D."/>
            <person name="Pils B."/>
            <person name="Prigge M."/>
            <person name="Reiss B."/>
            <person name="Renner T."/>
            <person name="Rombauts S."/>
            <person name="Rushton P."/>
            <person name="Sanderfoot A."/>
            <person name="Schween G."/>
            <person name="Shiu S.-H."/>
            <person name="Stueber K."/>
            <person name="Theodoulou F.L."/>
            <person name="Tu H."/>
            <person name="Van de Peer Y."/>
            <person name="Verrier P.J."/>
            <person name="Waters E."/>
            <person name="Wood A."/>
            <person name="Yang L."/>
            <person name="Cove D."/>
            <person name="Cuming A."/>
            <person name="Hasebe M."/>
            <person name="Lucas S."/>
            <person name="Mishler D.B."/>
            <person name="Reski R."/>
            <person name="Grigoriev I."/>
            <person name="Quatrano R.S."/>
            <person name="Boore J.L."/>
        </authorList>
    </citation>
    <scope>NUCLEOTIDE SEQUENCE [LARGE SCALE GENOMIC DNA]</scope>
    <source>
        <strain evidence="3 4">cv. Gransden 2004</strain>
    </source>
</reference>